<evidence type="ECO:0000256" key="1">
    <source>
        <dbReference type="ARBA" id="ARBA00022490"/>
    </source>
</evidence>
<dbReference type="PANTHER" id="PTHR31760:SF0">
    <property type="entry name" value="S-ADENOSYL-L-METHIONINE-DEPENDENT METHYLTRANSFERASES SUPERFAMILY PROTEIN"/>
    <property type="match status" value="1"/>
</dbReference>
<feature type="binding site" evidence="6">
    <location>
        <begin position="137"/>
        <end position="138"/>
    </location>
    <ligand>
        <name>S-adenosyl-L-methionine</name>
        <dbReference type="ChEBI" id="CHEBI:59789"/>
    </ligand>
</feature>
<comment type="similarity">
    <text evidence="6">Belongs to the methyltransferase superfamily. RNA methyltransferase RsmG family.</text>
</comment>
<dbReference type="PATRIC" id="fig|1208920.3.peg.721"/>
<keyword evidence="2 6" id="KW-0698">rRNA processing</keyword>
<dbReference type="GO" id="GO:0005829">
    <property type="term" value="C:cytosol"/>
    <property type="evidence" value="ECO:0007669"/>
    <property type="project" value="TreeGrafter"/>
</dbReference>
<protein>
    <recommendedName>
        <fullName evidence="6">Ribosomal RNA small subunit methyltransferase G</fullName>
        <ecNumber evidence="6">2.1.1.170</ecNumber>
    </recommendedName>
    <alternativeName>
        <fullName evidence="6">16S rRNA 7-methylguanosine methyltransferase</fullName>
        <shortName evidence="6">16S rRNA m7G methyltransferase</shortName>
    </alternativeName>
</protein>
<name>M1M9V7_9PROT</name>
<keyword evidence="5 6" id="KW-0949">S-adenosyl-L-methionine</keyword>
<comment type="function">
    <text evidence="6">Specifically methylates the N7 position of guanine in position 527 of 16S rRNA.</text>
</comment>
<evidence type="ECO:0000256" key="5">
    <source>
        <dbReference type="ARBA" id="ARBA00022691"/>
    </source>
</evidence>
<evidence type="ECO:0000256" key="6">
    <source>
        <dbReference type="HAMAP-Rule" id="MF_00074"/>
    </source>
</evidence>
<dbReference type="Gene3D" id="3.40.50.150">
    <property type="entry name" value="Vaccinia Virus protein VP39"/>
    <property type="match status" value="1"/>
</dbReference>
<dbReference type="STRING" id="1208920.CONE_0193"/>
<dbReference type="InterPro" id="IPR003682">
    <property type="entry name" value="rRNA_ssu_MeTfrase_G"/>
</dbReference>
<keyword evidence="3 6" id="KW-0489">Methyltransferase</keyword>
<evidence type="ECO:0000313" key="8">
    <source>
        <dbReference type="Proteomes" id="UP000011541"/>
    </source>
</evidence>
<sequence length="224" mass="25670">MDLYKNKVLDEFLSDACSILNIKISTDQKILLSNYLSMIQKWNRYSNITSMNDYEYMLIHHIIDSLSVLPFLDFFYKKKITICDVGSGAGLPGIVLAIMRPDWSVICVDSVFKKTSFMRHVASTNLLSNILIYHSRIENLKSLECDIAISRAFSSLSKFTETSGFHVKEDGMLCSMKGIVPKKEIDDFSSMKDWCISRMEKLIIPGICSQRCLVIIRRLNNKKI</sequence>
<dbReference type="Proteomes" id="UP000011541">
    <property type="component" value="Chromosome"/>
</dbReference>
<dbReference type="Pfam" id="PF02527">
    <property type="entry name" value="GidB"/>
    <property type="match status" value="1"/>
</dbReference>
<dbReference type="SUPFAM" id="SSF53335">
    <property type="entry name" value="S-adenosyl-L-methionine-dependent methyltransferases"/>
    <property type="match status" value="1"/>
</dbReference>
<dbReference type="EMBL" id="CP003805">
    <property type="protein sequence ID" value="AGF48720.1"/>
    <property type="molecule type" value="Genomic_DNA"/>
</dbReference>
<feature type="binding site" evidence="6">
    <location>
        <position position="86"/>
    </location>
    <ligand>
        <name>S-adenosyl-L-methionine</name>
        <dbReference type="ChEBI" id="CHEBI:59789"/>
    </ligand>
</feature>
<comment type="caution">
    <text evidence="6">Lacks conserved residue(s) required for the propagation of feature annotation.</text>
</comment>
<proteinExistence type="inferred from homology"/>
<dbReference type="RefSeq" id="WP_015397398.1">
    <property type="nucleotide sequence ID" value="NC_020299.1"/>
</dbReference>
<dbReference type="PIRSF" id="PIRSF003078">
    <property type="entry name" value="GidB"/>
    <property type="match status" value="1"/>
</dbReference>
<dbReference type="KEGG" id="kon:CONE_0193"/>
<organism evidence="7 8">
    <name type="scientific">Candidatus Kinetoplastidibacterium stringomonadis TCC290E</name>
    <dbReference type="NCBI Taxonomy" id="1208920"/>
    <lineage>
        <taxon>Bacteria</taxon>
        <taxon>Pseudomonadati</taxon>
        <taxon>Pseudomonadota</taxon>
        <taxon>Betaproteobacteria</taxon>
        <taxon>Candidatus Kinetoplastidibacterium</taxon>
    </lineage>
</organism>
<gene>
    <name evidence="6" type="primary">rsmG</name>
    <name evidence="7" type="ORF">CONE_0193</name>
</gene>
<dbReference type="HOGENOM" id="CLU_065341_2_0_4"/>
<evidence type="ECO:0000256" key="3">
    <source>
        <dbReference type="ARBA" id="ARBA00022603"/>
    </source>
</evidence>
<dbReference type="InterPro" id="IPR029063">
    <property type="entry name" value="SAM-dependent_MTases_sf"/>
</dbReference>
<evidence type="ECO:0000256" key="2">
    <source>
        <dbReference type="ARBA" id="ARBA00022552"/>
    </source>
</evidence>
<dbReference type="HAMAP" id="MF_00074">
    <property type="entry name" value="16SrRNA_methyltr_G"/>
    <property type="match status" value="1"/>
</dbReference>
<comment type="catalytic activity">
    <reaction evidence="6">
        <text>guanosine(527) in 16S rRNA + S-adenosyl-L-methionine = N(7)-methylguanosine(527) in 16S rRNA + S-adenosyl-L-homocysteine</text>
        <dbReference type="Rhea" id="RHEA:42732"/>
        <dbReference type="Rhea" id="RHEA-COMP:10209"/>
        <dbReference type="Rhea" id="RHEA-COMP:10210"/>
        <dbReference type="ChEBI" id="CHEBI:57856"/>
        <dbReference type="ChEBI" id="CHEBI:59789"/>
        <dbReference type="ChEBI" id="CHEBI:74269"/>
        <dbReference type="ChEBI" id="CHEBI:74480"/>
        <dbReference type="EC" id="2.1.1.170"/>
    </reaction>
</comment>
<keyword evidence="1 6" id="KW-0963">Cytoplasm</keyword>
<evidence type="ECO:0000256" key="4">
    <source>
        <dbReference type="ARBA" id="ARBA00022679"/>
    </source>
</evidence>
<dbReference type="OrthoDB" id="9808773at2"/>
<dbReference type="eggNOG" id="COG0357">
    <property type="taxonomic scope" value="Bacteria"/>
</dbReference>
<evidence type="ECO:0000313" key="7">
    <source>
        <dbReference type="EMBL" id="AGF48720.1"/>
    </source>
</evidence>
<dbReference type="NCBIfam" id="TIGR00138">
    <property type="entry name" value="rsmG_gidB"/>
    <property type="match status" value="1"/>
</dbReference>
<dbReference type="PANTHER" id="PTHR31760">
    <property type="entry name" value="S-ADENOSYL-L-METHIONINE-DEPENDENT METHYLTRANSFERASES SUPERFAMILY PROTEIN"/>
    <property type="match status" value="1"/>
</dbReference>
<accession>M1M9V7</accession>
<keyword evidence="8" id="KW-1185">Reference proteome</keyword>
<comment type="subcellular location">
    <subcellularLocation>
        <location evidence="6">Cytoplasm</location>
    </subcellularLocation>
</comment>
<dbReference type="GO" id="GO:0070043">
    <property type="term" value="F:rRNA (guanine-N7-)-methyltransferase activity"/>
    <property type="evidence" value="ECO:0007669"/>
    <property type="project" value="UniProtKB-UniRule"/>
</dbReference>
<dbReference type="EC" id="2.1.1.170" evidence="6"/>
<dbReference type="CDD" id="cd02440">
    <property type="entry name" value="AdoMet_MTases"/>
    <property type="match status" value="1"/>
</dbReference>
<dbReference type="AlphaFoldDB" id="M1M9V7"/>
<feature type="binding site" evidence="6">
    <location>
        <position position="91"/>
    </location>
    <ligand>
        <name>S-adenosyl-L-methionine</name>
        <dbReference type="ChEBI" id="CHEBI:59789"/>
    </ligand>
</feature>
<reference evidence="7 8" key="1">
    <citation type="journal article" date="2013" name="Genome Biol. Evol.">
        <title>Genome evolution and phylogenomic analysis of candidatus kinetoplastibacterium, the betaproteobacterial endosymbionts of strigomonas and angomonas.</title>
        <authorList>
            <person name="Alves J.M."/>
            <person name="Serrano M.G."/>
            <person name="Maia da Silva F."/>
            <person name="Voegtly L.J."/>
            <person name="Matveyev A.V."/>
            <person name="Teixeira M.M."/>
            <person name="Camargo E.P."/>
            <person name="Buck G.A."/>
        </authorList>
    </citation>
    <scope>NUCLEOTIDE SEQUENCE [LARGE SCALE GENOMIC DNA]</scope>
    <source>
        <strain evidence="7 8">TCC290E</strain>
    </source>
</reference>
<keyword evidence="4 6" id="KW-0808">Transferase</keyword>
<feature type="binding site" evidence="6">
    <location>
        <position position="151"/>
    </location>
    <ligand>
        <name>S-adenosyl-L-methionine</name>
        <dbReference type="ChEBI" id="CHEBI:59789"/>
    </ligand>
</feature>